<reference evidence="2" key="1">
    <citation type="submission" date="2021-06" db="EMBL/GenBank/DDBJ databases">
        <authorList>
            <person name="Kallberg Y."/>
            <person name="Tangrot J."/>
            <person name="Rosling A."/>
        </authorList>
    </citation>
    <scope>NUCLEOTIDE SEQUENCE</scope>
    <source>
        <strain evidence="2">MA453B</strain>
    </source>
</reference>
<name>A0A9N9H7G2_9GLOM</name>
<feature type="compositionally biased region" description="Polar residues" evidence="1">
    <location>
        <begin position="50"/>
        <end position="63"/>
    </location>
</feature>
<gene>
    <name evidence="2" type="ORF">DERYTH_LOCUS10362</name>
</gene>
<feature type="region of interest" description="Disordered" evidence="1">
    <location>
        <begin position="1"/>
        <end position="63"/>
    </location>
</feature>
<comment type="caution">
    <text evidence="2">The sequence shown here is derived from an EMBL/GenBank/DDBJ whole genome shotgun (WGS) entry which is preliminary data.</text>
</comment>
<sequence>MARSNTGSSAETHKDVLVLEGFMASPQQPQQSTNTNPLAGKGKEMEQPTGGRNDTYKPTTQYL</sequence>
<dbReference type="Proteomes" id="UP000789405">
    <property type="component" value="Unassembled WGS sequence"/>
</dbReference>
<accession>A0A9N9H7G2</accession>
<dbReference type="EMBL" id="CAJVPY010005994">
    <property type="protein sequence ID" value="CAG8654449.1"/>
    <property type="molecule type" value="Genomic_DNA"/>
</dbReference>
<evidence type="ECO:0000313" key="2">
    <source>
        <dbReference type="EMBL" id="CAG8654449.1"/>
    </source>
</evidence>
<evidence type="ECO:0000313" key="3">
    <source>
        <dbReference type="Proteomes" id="UP000789405"/>
    </source>
</evidence>
<proteinExistence type="predicted"/>
<feature type="compositionally biased region" description="Polar residues" evidence="1">
    <location>
        <begin position="1"/>
        <end position="10"/>
    </location>
</feature>
<protein>
    <submittedName>
        <fullName evidence="2">14790_t:CDS:1</fullName>
    </submittedName>
</protein>
<evidence type="ECO:0000256" key="1">
    <source>
        <dbReference type="SAM" id="MobiDB-lite"/>
    </source>
</evidence>
<dbReference type="AlphaFoldDB" id="A0A9N9H7G2"/>
<organism evidence="2 3">
    <name type="scientific">Dentiscutata erythropus</name>
    <dbReference type="NCBI Taxonomy" id="1348616"/>
    <lineage>
        <taxon>Eukaryota</taxon>
        <taxon>Fungi</taxon>
        <taxon>Fungi incertae sedis</taxon>
        <taxon>Mucoromycota</taxon>
        <taxon>Glomeromycotina</taxon>
        <taxon>Glomeromycetes</taxon>
        <taxon>Diversisporales</taxon>
        <taxon>Gigasporaceae</taxon>
        <taxon>Dentiscutata</taxon>
    </lineage>
</organism>
<keyword evidence="3" id="KW-1185">Reference proteome</keyword>
<feature type="compositionally biased region" description="Low complexity" evidence="1">
    <location>
        <begin position="25"/>
        <end position="37"/>
    </location>
</feature>